<feature type="region of interest" description="Disordered" evidence="1">
    <location>
        <begin position="451"/>
        <end position="489"/>
    </location>
</feature>
<feature type="compositionally biased region" description="Low complexity" evidence="1">
    <location>
        <begin position="23"/>
        <end position="33"/>
    </location>
</feature>
<dbReference type="PROSITE" id="PS51354">
    <property type="entry name" value="GLUTAREDOXIN_2"/>
    <property type="match status" value="1"/>
</dbReference>
<proteinExistence type="predicted"/>
<evidence type="ECO:0000256" key="2">
    <source>
        <dbReference type="SAM" id="Phobius"/>
    </source>
</evidence>
<evidence type="ECO:0000313" key="3">
    <source>
        <dbReference type="EMBL" id="CDZ97799.1"/>
    </source>
</evidence>
<sequence>MSDLSPPRENHRLSTPKKSTHARSNSFTSSRSPSPFPLDVATANSARHRHATAPSLTPNLDVNNTSFPSSPPIEHAMEGGGLWGHKVHNSSDWSGTVEKRFRELNATRKWADATGTHGLGIESTESDAEGGGRRKSASRIFPTRNTFMHPDPHPLQLLSTHRRSVWRNVPIVRQILRSSRLPDVLKDLLAVVFLVCFVFSASSFVLSLFPQTTLFSSTWFKSDDIQDAYSYRVPKWRNDRTADILLKDAKGVTRSRRKEKARLDTDDYNTKSFGGTEGNGQWVWKNPREELGALMRYLITSDASVLPPLNPLEPLDPNLVLDFNLLRLSPKEGRQLVEQAVNEFWTSEGDLSGGAVMVLGLGDSRRGGAKTLMFLLDSLLIDTSNVYLDVSDRPDVEYLQPLLARIGNVPDLPMLVIGGHPIGDYFAVRALQQTGEFDRLLKEANIVLPSPPPQVSSAAAHDGLDTEGGEDEGTEYEEEEFYEDDEIEEGRSLGIGISVGIEVDEDKIDPLWIHS</sequence>
<dbReference type="InterPro" id="IPR036249">
    <property type="entry name" value="Thioredoxin-like_sf"/>
</dbReference>
<evidence type="ECO:0000256" key="1">
    <source>
        <dbReference type="SAM" id="MobiDB-lite"/>
    </source>
</evidence>
<dbReference type="Gene3D" id="3.40.30.10">
    <property type="entry name" value="Glutaredoxin"/>
    <property type="match status" value="1"/>
</dbReference>
<feature type="compositionally biased region" description="Basic and acidic residues" evidence="1">
    <location>
        <begin position="1"/>
        <end position="12"/>
    </location>
</feature>
<accession>A0A0F7SK92</accession>
<feature type="compositionally biased region" description="Acidic residues" evidence="1">
    <location>
        <begin position="465"/>
        <end position="488"/>
    </location>
</feature>
<dbReference type="EMBL" id="LN483249">
    <property type="protein sequence ID" value="CDZ97799.1"/>
    <property type="molecule type" value="Genomic_DNA"/>
</dbReference>
<dbReference type="AlphaFoldDB" id="A0A0F7SK92"/>
<keyword evidence="2" id="KW-1133">Transmembrane helix</keyword>
<keyword evidence="2" id="KW-0472">Membrane</keyword>
<feature type="region of interest" description="Disordered" evidence="1">
    <location>
        <begin position="1"/>
        <end position="63"/>
    </location>
</feature>
<name>A0A0F7SK92_PHARH</name>
<dbReference type="SUPFAM" id="SSF52833">
    <property type="entry name" value="Thioredoxin-like"/>
    <property type="match status" value="1"/>
</dbReference>
<feature type="compositionally biased region" description="Polar residues" evidence="1">
    <location>
        <begin position="54"/>
        <end position="63"/>
    </location>
</feature>
<feature type="region of interest" description="Disordered" evidence="1">
    <location>
        <begin position="117"/>
        <end position="136"/>
    </location>
</feature>
<protein>
    <submittedName>
        <fullName evidence="3">Thioredoxin-like fold</fullName>
    </submittedName>
</protein>
<feature type="transmembrane region" description="Helical" evidence="2">
    <location>
        <begin position="188"/>
        <end position="209"/>
    </location>
</feature>
<reference evidence="3" key="1">
    <citation type="submission" date="2014-08" db="EMBL/GenBank/DDBJ databases">
        <authorList>
            <person name="Sharma Rahul"/>
            <person name="Thines Marco"/>
        </authorList>
    </citation>
    <scope>NUCLEOTIDE SEQUENCE</scope>
</reference>
<keyword evidence="2" id="KW-0812">Transmembrane</keyword>
<organism evidence="3">
    <name type="scientific">Phaffia rhodozyma</name>
    <name type="common">Yeast</name>
    <name type="synonym">Xanthophyllomyces dendrorhous</name>
    <dbReference type="NCBI Taxonomy" id="264483"/>
    <lineage>
        <taxon>Eukaryota</taxon>
        <taxon>Fungi</taxon>
        <taxon>Dikarya</taxon>
        <taxon>Basidiomycota</taxon>
        <taxon>Agaricomycotina</taxon>
        <taxon>Tremellomycetes</taxon>
        <taxon>Cystofilobasidiales</taxon>
        <taxon>Mrakiaceae</taxon>
        <taxon>Phaffia</taxon>
    </lineage>
</organism>